<dbReference type="Proteomes" id="UP000652761">
    <property type="component" value="Unassembled WGS sequence"/>
</dbReference>
<evidence type="ECO:0000313" key="1">
    <source>
        <dbReference type="EMBL" id="MQM18973.1"/>
    </source>
</evidence>
<dbReference type="AlphaFoldDB" id="A0A843XIC2"/>
<accession>A0A843XIC2</accession>
<dbReference type="EMBL" id="NMUH01008556">
    <property type="protein sequence ID" value="MQM18973.1"/>
    <property type="molecule type" value="Genomic_DNA"/>
</dbReference>
<keyword evidence="2" id="KW-1185">Reference proteome</keyword>
<name>A0A843XIC2_COLES</name>
<organism evidence="1 2">
    <name type="scientific">Colocasia esculenta</name>
    <name type="common">Wild taro</name>
    <name type="synonym">Arum esculentum</name>
    <dbReference type="NCBI Taxonomy" id="4460"/>
    <lineage>
        <taxon>Eukaryota</taxon>
        <taxon>Viridiplantae</taxon>
        <taxon>Streptophyta</taxon>
        <taxon>Embryophyta</taxon>
        <taxon>Tracheophyta</taxon>
        <taxon>Spermatophyta</taxon>
        <taxon>Magnoliopsida</taxon>
        <taxon>Liliopsida</taxon>
        <taxon>Araceae</taxon>
        <taxon>Aroideae</taxon>
        <taxon>Colocasieae</taxon>
        <taxon>Colocasia</taxon>
    </lineage>
</organism>
<reference evidence="1" key="1">
    <citation type="submission" date="2017-07" db="EMBL/GenBank/DDBJ databases">
        <title>Taro Niue Genome Assembly and Annotation.</title>
        <authorList>
            <person name="Atibalentja N."/>
            <person name="Keating K."/>
            <person name="Fields C.J."/>
        </authorList>
    </citation>
    <scope>NUCLEOTIDE SEQUENCE</scope>
    <source>
        <strain evidence="1">Niue_2</strain>
        <tissue evidence="1">Leaf</tissue>
    </source>
</reference>
<comment type="caution">
    <text evidence="1">The sequence shown here is derived from an EMBL/GenBank/DDBJ whole genome shotgun (WGS) entry which is preliminary data.</text>
</comment>
<protein>
    <submittedName>
        <fullName evidence="1">Uncharacterized protein</fullName>
    </submittedName>
</protein>
<sequence>MTFPSVPRCPSLHGGYSLAVPSFRGRHWSGLGQTRASGGSCFGVLEVPWSHSWVPARDGTSVCGFPTWWCVQGPGCAEHCFRFVPDSIGFHGSRFSEFLLLWPVRDW</sequence>
<evidence type="ECO:0000313" key="2">
    <source>
        <dbReference type="Proteomes" id="UP000652761"/>
    </source>
</evidence>
<proteinExistence type="predicted"/>
<gene>
    <name evidence="1" type="ORF">Taro_051973</name>
</gene>